<dbReference type="EMBL" id="JAEVFJ010000039">
    <property type="protein sequence ID" value="KAH8088964.1"/>
    <property type="molecule type" value="Genomic_DNA"/>
</dbReference>
<gene>
    <name evidence="3" type="ORF">BXZ70DRAFT_955008</name>
</gene>
<keyword evidence="2" id="KW-0472">Membrane</keyword>
<dbReference type="Proteomes" id="UP000813824">
    <property type="component" value="Unassembled WGS sequence"/>
</dbReference>
<protein>
    <submittedName>
        <fullName evidence="3">Uncharacterized protein</fullName>
    </submittedName>
</protein>
<dbReference type="OrthoDB" id="2848852at2759"/>
<keyword evidence="2" id="KW-1133">Transmembrane helix</keyword>
<feature type="compositionally biased region" description="Low complexity" evidence="1">
    <location>
        <begin position="1"/>
        <end position="12"/>
    </location>
</feature>
<evidence type="ECO:0000313" key="3">
    <source>
        <dbReference type="EMBL" id="KAH8088964.1"/>
    </source>
</evidence>
<name>A0A8K0XLC1_9AGAR</name>
<keyword evidence="2" id="KW-0812">Transmembrane</keyword>
<dbReference type="CDD" id="cd12087">
    <property type="entry name" value="TM_EGFR-like"/>
    <property type="match status" value="1"/>
</dbReference>
<feature type="transmembrane region" description="Helical" evidence="2">
    <location>
        <begin position="26"/>
        <end position="48"/>
    </location>
</feature>
<evidence type="ECO:0000256" key="1">
    <source>
        <dbReference type="SAM" id="MobiDB-lite"/>
    </source>
</evidence>
<dbReference type="AlphaFoldDB" id="A0A8K0XLC1"/>
<comment type="caution">
    <text evidence="3">The sequence shown here is derived from an EMBL/GenBank/DDBJ whole genome shotgun (WGS) entry which is preliminary data.</text>
</comment>
<sequence length="200" mass="21212">MSSTASSSATDSVTPVKPAGKSSTTAVAAGVSIGLVILIALGIAAYFYGYRRRRILKKQTKGDDHRRETVMGLGHAASRVTPFYPFTGDGPRFDHTPGAGMRVANRRADGGWEFSDPFGYQPPITPFTQTAPSSCASPTGSEFTLVSTTVKKEKKMPGELTTRGFVEPESDVLAPAPPAYTRDPTSPPITPVYPIFNGGV</sequence>
<evidence type="ECO:0000313" key="4">
    <source>
        <dbReference type="Proteomes" id="UP000813824"/>
    </source>
</evidence>
<feature type="region of interest" description="Disordered" evidence="1">
    <location>
        <begin position="1"/>
        <end position="21"/>
    </location>
</feature>
<evidence type="ECO:0000256" key="2">
    <source>
        <dbReference type="SAM" id="Phobius"/>
    </source>
</evidence>
<accession>A0A8K0XLC1</accession>
<reference evidence="3" key="1">
    <citation type="journal article" date="2021" name="New Phytol.">
        <title>Evolutionary innovations through gain and loss of genes in the ectomycorrhizal Boletales.</title>
        <authorList>
            <person name="Wu G."/>
            <person name="Miyauchi S."/>
            <person name="Morin E."/>
            <person name="Kuo A."/>
            <person name="Drula E."/>
            <person name="Varga T."/>
            <person name="Kohler A."/>
            <person name="Feng B."/>
            <person name="Cao Y."/>
            <person name="Lipzen A."/>
            <person name="Daum C."/>
            <person name="Hundley H."/>
            <person name="Pangilinan J."/>
            <person name="Johnson J."/>
            <person name="Barry K."/>
            <person name="LaButti K."/>
            <person name="Ng V."/>
            <person name="Ahrendt S."/>
            <person name="Min B."/>
            <person name="Choi I.G."/>
            <person name="Park H."/>
            <person name="Plett J.M."/>
            <person name="Magnuson J."/>
            <person name="Spatafora J.W."/>
            <person name="Nagy L.G."/>
            <person name="Henrissat B."/>
            <person name="Grigoriev I.V."/>
            <person name="Yang Z.L."/>
            <person name="Xu J."/>
            <person name="Martin F.M."/>
        </authorList>
    </citation>
    <scope>NUCLEOTIDE SEQUENCE</scope>
    <source>
        <strain evidence="3">KKN 215</strain>
    </source>
</reference>
<keyword evidence="4" id="KW-1185">Reference proteome</keyword>
<proteinExistence type="predicted"/>
<organism evidence="3 4">
    <name type="scientific">Cristinia sonorae</name>
    <dbReference type="NCBI Taxonomy" id="1940300"/>
    <lineage>
        <taxon>Eukaryota</taxon>
        <taxon>Fungi</taxon>
        <taxon>Dikarya</taxon>
        <taxon>Basidiomycota</taxon>
        <taxon>Agaricomycotina</taxon>
        <taxon>Agaricomycetes</taxon>
        <taxon>Agaricomycetidae</taxon>
        <taxon>Agaricales</taxon>
        <taxon>Pleurotineae</taxon>
        <taxon>Stephanosporaceae</taxon>
        <taxon>Cristinia</taxon>
    </lineage>
</organism>